<dbReference type="EMBL" id="FNVD01000002">
    <property type="protein sequence ID" value="SEF57647.1"/>
    <property type="molecule type" value="Genomic_DNA"/>
</dbReference>
<reference evidence="2 3" key="1">
    <citation type="submission" date="2016-10" db="EMBL/GenBank/DDBJ databases">
        <authorList>
            <person name="de Groot N.N."/>
        </authorList>
    </citation>
    <scope>NUCLEOTIDE SEQUENCE [LARGE SCALE GENOMIC DNA]</scope>
    <source>
        <strain evidence="2 3">DSM 23413</strain>
    </source>
</reference>
<sequence length="191" mass="20692">MERPGYQRTLAEWTELRSAAAIDSLAARLQATARAPAPPGTALGAAMAFGADLLTGQPDCWRRTLDISGDGKHNMGPHPRHVRDRLARRDVTINALAIGADAPRSTDRRQEEIAALSSYFRAFVITDPGAFVEATIGFEDYGAAMVRKLLKELEAPAMSHLSRFNRSLIIRPGSPDAPPGPGRAAIRPRDQ</sequence>
<gene>
    <name evidence="2" type="ORF">SAMN05421751_10272</name>
</gene>
<feature type="region of interest" description="Disordered" evidence="1">
    <location>
        <begin position="169"/>
        <end position="191"/>
    </location>
</feature>
<evidence type="ECO:0008006" key="4">
    <source>
        <dbReference type="Google" id="ProtNLM"/>
    </source>
</evidence>
<dbReference type="Gene3D" id="3.40.50.410">
    <property type="entry name" value="von Willebrand factor, type A domain"/>
    <property type="match status" value="1"/>
</dbReference>
<name>A0A1H5T6M1_9RHOB</name>
<keyword evidence="3" id="KW-1185">Reference proteome</keyword>
<dbReference type="Proteomes" id="UP000236742">
    <property type="component" value="Unassembled WGS sequence"/>
</dbReference>
<accession>A0A1H5T6M1</accession>
<dbReference type="SUPFAM" id="SSF53300">
    <property type="entry name" value="vWA-like"/>
    <property type="match status" value="1"/>
</dbReference>
<organism evidence="2 3">
    <name type="scientific">Jhaorihella thermophila</name>
    <dbReference type="NCBI Taxonomy" id="488547"/>
    <lineage>
        <taxon>Bacteria</taxon>
        <taxon>Pseudomonadati</taxon>
        <taxon>Pseudomonadota</taxon>
        <taxon>Alphaproteobacteria</taxon>
        <taxon>Rhodobacterales</taxon>
        <taxon>Paracoccaceae</taxon>
        <taxon>Jhaorihella</taxon>
    </lineage>
</organism>
<proteinExistence type="predicted"/>
<evidence type="ECO:0000256" key="1">
    <source>
        <dbReference type="SAM" id="MobiDB-lite"/>
    </source>
</evidence>
<dbReference type="InterPro" id="IPR036465">
    <property type="entry name" value="vWFA_dom_sf"/>
</dbReference>
<evidence type="ECO:0000313" key="3">
    <source>
        <dbReference type="Proteomes" id="UP000236742"/>
    </source>
</evidence>
<evidence type="ECO:0000313" key="2">
    <source>
        <dbReference type="EMBL" id="SEF57647.1"/>
    </source>
</evidence>
<dbReference type="Pfam" id="PF06707">
    <property type="entry name" value="DUF1194"/>
    <property type="match status" value="1"/>
</dbReference>
<protein>
    <recommendedName>
        <fullName evidence="4">DUF1194 domain-containing protein</fullName>
    </recommendedName>
</protein>
<dbReference type="InterPro" id="IPR010607">
    <property type="entry name" value="DUF1194"/>
</dbReference>
<dbReference type="AlphaFoldDB" id="A0A1H5T6M1"/>